<feature type="transmembrane region" description="Helical" evidence="6">
    <location>
        <begin position="151"/>
        <end position="181"/>
    </location>
</feature>
<dbReference type="Proteomes" id="UP000581087">
    <property type="component" value="Unassembled WGS sequence"/>
</dbReference>
<evidence type="ECO:0000256" key="6">
    <source>
        <dbReference type="SAM" id="Phobius"/>
    </source>
</evidence>
<evidence type="ECO:0000256" key="5">
    <source>
        <dbReference type="ARBA" id="ARBA00023136"/>
    </source>
</evidence>
<evidence type="ECO:0000256" key="4">
    <source>
        <dbReference type="ARBA" id="ARBA00022989"/>
    </source>
</evidence>
<dbReference type="EMBL" id="JACCBI010000001">
    <property type="protein sequence ID" value="NYD68478.1"/>
    <property type="molecule type" value="Genomic_DNA"/>
</dbReference>
<comment type="caution">
    <text evidence="8">The sequence shown here is derived from an EMBL/GenBank/DDBJ whole genome shotgun (WGS) entry which is preliminary data.</text>
</comment>
<keyword evidence="9" id="KW-1185">Reference proteome</keyword>
<protein>
    <submittedName>
        <fullName evidence="8">LysE family translocator</fullName>
    </submittedName>
    <submittedName>
        <fullName evidence="7">Threonine/homoserine/homoserine lactone efflux protein</fullName>
    </submittedName>
</protein>
<name>A0A4Q2LZJ7_9MICO</name>
<dbReference type="EMBL" id="SDPM01000015">
    <property type="protein sequence ID" value="RXZ84974.1"/>
    <property type="molecule type" value="Genomic_DNA"/>
</dbReference>
<dbReference type="PIRSF" id="PIRSF006324">
    <property type="entry name" value="LeuE"/>
    <property type="match status" value="1"/>
</dbReference>
<feature type="transmembrane region" description="Helical" evidence="6">
    <location>
        <begin position="6"/>
        <end position="29"/>
    </location>
</feature>
<dbReference type="Pfam" id="PF01810">
    <property type="entry name" value="LysE"/>
    <property type="match status" value="1"/>
</dbReference>
<evidence type="ECO:0000313" key="7">
    <source>
        <dbReference type="EMBL" id="NYD68478.1"/>
    </source>
</evidence>
<evidence type="ECO:0000313" key="9">
    <source>
        <dbReference type="Proteomes" id="UP000292686"/>
    </source>
</evidence>
<evidence type="ECO:0000256" key="1">
    <source>
        <dbReference type="ARBA" id="ARBA00004651"/>
    </source>
</evidence>
<dbReference type="RefSeq" id="WP_129177286.1">
    <property type="nucleotide sequence ID" value="NZ_JACCBI010000001.1"/>
</dbReference>
<evidence type="ECO:0000313" key="10">
    <source>
        <dbReference type="Proteomes" id="UP000581087"/>
    </source>
</evidence>
<keyword evidence="3 6" id="KW-0812">Transmembrane</keyword>
<comment type="subcellular location">
    <subcellularLocation>
        <location evidence="1">Cell membrane</location>
        <topology evidence="1">Multi-pass membrane protein</topology>
    </subcellularLocation>
</comment>
<dbReference type="PANTHER" id="PTHR30086:SF20">
    <property type="entry name" value="ARGININE EXPORTER PROTEIN ARGO-RELATED"/>
    <property type="match status" value="1"/>
</dbReference>
<evidence type="ECO:0000256" key="3">
    <source>
        <dbReference type="ARBA" id="ARBA00022692"/>
    </source>
</evidence>
<dbReference type="OrthoDB" id="3175972at2"/>
<sequence>MVSWAAVIGMSLVALGMVLTPGPNMIYLVSRSISQGWRAGMISLGGTVVGFIVYMTLANIGVAAVFLVVPWLYIALKFAGAAYLLWLAWKTLRPGGLSVFEPRALARDSRGRLFRMGLLTNLLNPKAAIMYLALIPQFIDTSAGNVMLQGFLLGGVQISVSLVVNALLVVAAGGIAVFLGSRPTWIRWQRRITGTLLGAVGVKLAIDAPAPASA</sequence>
<reference evidence="8 9" key="1">
    <citation type="submission" date="2019-01" db="EMBL/GenBank/DDBJ databases">
        <title>Agromyces.</title>
        <authorList>
            <person name="Li J."/>
        </authorList>
    </citation>
    <scope>NUCLEOTIDE SEQUENCE [LARGE SCALE GENOMIC DNA]</scope>
    <source>
        <strain evidence="8 9">DSM 23870</strain>
    </source>
</reference>
<proteinExistence type="predicted"/>
<feature type="transmembrane region" description="Helical" evidence="6">
    <location>
        <begin position="41"/>
        <end position="65"/>
    </location>
</feature>
<dbReference type="GO" id="GO:0015171">
    <property type="term" value="F:amino acid transmembrane transporter activity"/>
    <property type="evidence" value="ECO:0007669"/>
    <property type="project" value="TreeGrafter"/>
</dbReference>
<keyword evidence="2" id="KW-1003">Cell membrane</keyword>
<evidence type="ECO:0000313" key="8">
    <source>
        <dbReference type="EMBL" id="RXZ84974.1"/>
    </source>
</evidence>
<dbReference type="GO" id="GO:0005886">
    <property type="term" value="C:plasma membrane"/>
    <property type="evidence" value="ECO:0007669"/>
    <property type="project" value="UniProtKB-SubCell"/>
</dbReference>
<keyword evidence="4 6" id="KW-1133">Transmembrane helix</keyword>
<dbReference type="InterPro" id="IPR001123">
    <property type="entry name" value="LeuE-type"/>
</dbReference>
<dbReference type="PANTHER" id="PTHR30086">
    <property type="entry name" value="ARGININE EXPORTER PROTEIN ARGO"/>
    <property type="match status" value="1"/>
</dbReference>
<feature type="transmembrane region" description="Helical" evidence="6">
    <location>
        <begin position="71"/>
        <end position="92"/>
    </location>
</feature>
<gene>
    <name evidence="7" type="ORF">BJ972_002997</name>
    <name evidence="8" type="ORF">ESP50_17655</name>
</gene>
<evidence type="ECO:0000256" key="2">
    <source>
        <dbReference type="ARBA" id="ARBA00022475"/>
    </source>
</evidence>
<reference evidence="7 10" key="2">
    <citation type="submission" date="2020-07" db="EMBL/GenBank/DDBJ databases">
        <title>Sequencing the genomes of 1000 actinobacteria strains.</title>
        <authorList>
            <person name="Klenk H.-P."/>
        </authorList>
    </citation>
    <scope>NUCLEOTIDE SEQUENCE [LARGE SCALE GENOMIC DNA]</scope>
    <source>
        <strain evidence="7 10">DSM 23870</strain>
    </source>
</reference>
<organism evidence="8 9">
    <name type="scientific">Agromyces atrinae</name>
    <dbReference type="NCBI Taxonomy" id="592376"/>
    <lineage>
        <taxon>Bacteria</taxon>
        <taxon>Bacillati</taxon>
        <taxon>Actinomycetota</taxon>
        <taxon>Actinomycetes</taxon>
        <taxon>Micrococcales</taxon>
        <taxon>Microbacteriaceae</taxon>
        <taxon>Agromyces</taxon>
    </lineage>
</organism>
<dbReference type="Proteomes" id="UP000292686">
    <property type="component" value="Unassembled WGS sequence"/>
</dbReference>
<feature type="transmembrane region" description="Helical" evidence="6">
    <location>
        <begin position="113"/>
        <end position="139"/>
    </location>
</feature>
<keyword evidence="5 6" id="KW-0472">Membrane</keyword>
<accession>A0A4Q2LZJ7</accession>
<dbReference type="AlphaFoldDB" id="A0A4Q2LZJ7"/>